<evidence type="ECO:0000313" key="2">
    <source>
        <dbReference type="EMBL" id="TNY33804.1"/>
    </source>
</evidence>
<organism evidence="2 3">
    <name type="scientific">Pelagovum pacificum</name>
    <dbReference type="NCBI Taxonomy" id="2588711"/>
    <lineage>
        <taxon>Bacteria</taxon>
        <taxon>Pseudomonadati</taxon>
        <taxon>Pseudomonadota</taxon>
        <taxon>Alphaproteobacteria</taxon>
        <taxon>Rhodobacterales</taxon>
        <taxon>Paracoccaceae</taxon>
        <taxon>Pelagovum</taxon>
    </lineage>
</organism>
<keyword evidence="1" id="KW-0472">Membrane</keyword>
<dbReference type="EMBL" id="VFFF01000001">
    <property type="protein sequence ID" value="TNY33804.1"/>
    <property type="molecule type" value="Genomic_DNA"/>
</dbReference>
<feature type="transmembrane region" description="Helical" evidence="1">
    <location>
        <begin position="309"/>
        <end position="332"/>
    </location>
</feature>
<sequence>MRGVWLDLPATAQDILILIALLLPALLTALIVLRGFAPGSLVRALLWRFRWANAVFVALIAISVGMGIGLIAQERGLRRGTAQAADKFDMIVSAPGSEMTMMLAAVFLQPSAVPLLDGDTYNAVSTNPRVDVAAPLAFGDSHDGSPVIGTTADFVTYLSEDQVEGRMWTDTFEAIVGAGTSLEIGDSFVPAHGHGDAADHGAHGDSYTVVGKIPRNGSPWDRAIMVPVESVWAIHGLADGHAPDAEDRLGPPYDADFFPGTPAIVVRATSLPDTYALRSEFSRDGETMAFFPGAVLANLYRIMGDVRQAMSLMTLVTQVLVAASVLLGLFILSRLFQRQLALLRAIGAPARFVMAVVWSYAAGLLATGSILGLGTGYLAAAILGRVVTARTDILVTASIGWSEVHLVAGFLSATAVLSLVPAWSVLRAPVMRAIRS</sequence>
<protein>
    <submittedName>
        <fullName evidence="2">ABC transporter permease</fullName>
    </submittedName>
</protein>
<name>A0A5C5GHU9_9RHOB</name>
<comment type="caution">
    <text evidence="2">The sequence shown here is derived from an EMBL/GenBank/DDBJ whole genome shotgun (WGS) entry which is preliminary data.</text>
</comment>
<dbReference type="Proteomes" id="UP000314011">
    <property type="component" value="Unassembled WGS sequence"/>
</dbReference>
<keyword evidence="1" id="KW-0812">Transmembrane</keyword>
<dbReference type="RefSeq" id="WP_140194547.1">
    <property type="nucleotide sequence ID" value="NZ_CP065915.1"/>
</dbReference>
<feature type="transmembrane region" description="Helical" evidence="1">
    <location>
        <begin position="404"/>
        <end position="426"/>
    </location>
</feature>
<gene>
    <name evidence="2" type="ORF">FHY64_11230</name>
</gene>
<feature type="transmembrane region" description="Helical" evidence="1">
    <location>
        <begin position="15"/>
        <end position="37"/>
    </location>
</feature>
<dbReference type="InterPro" id="IPR051125">
    <property type="entry name" value="ABC-4/HrtB_transporter"/>
</dbReference>
<reference evidence="2 3" key="1">
    <citation type="submission" date="2019-06" db="EMBL/GenBank/DDBJ databases">
        <title>Genome of new Rhodobacteraceae sp. SM1903.</title>
        <authorList>
            <person name="Ren X."/>
        </authorList>
    </citation>
    <scope>NUCLEOTIDE SEQUENCE [LARGE SCALE GENOMIC DNA]</scope>
    <source>
        <strain evidence="2 3">SM1903</strain>
    </source>
</reference>
<dbReference type="OrthoDB" id="9784014at2"/>
<feature type="transmembrane region" description="Helical" evidence="1">
    <location>
        <begin position="352"/>
        <end position="384"/>
    </location>
</feature>
<feature type="transmembrane region" description="Helical" evidence="1">
    <location>
        <begin position="49"/>
        <end position="72"/>
    </location>
</feature>
<dbReference type="PANTHER" id="PTHR43738:SF2">
    <property type="entry name" value="ABC TRANSPORTER PERMEASE"/>
    <property type="match status" value="1"/>
</dbReference>
<keyword evidence="3" id="KW-1185">Reference proteome</keyword>
<evidence type="ECO:0000256" key="1">
    <source>
        <dbReference type="SAM" id="Phobius"/>
    </source>
</evidence>
<dbReference type="PANTHER" id="PTHR43738">
    <property type="entry name" value="ABC TRANSPORTER, MEMBRANE PROTEIN"/>
    <property type="match status" value="1"/>
</dbReference>
<dbReference type="AlphaFoldDB" id="A0A5C5GHU9"/>
<accession>A0A5C5GHU9</accession>
<proteinExistence type="predicted"/>
<keyword evidence="1" id="KW-1133">Transmembrane helix</keyword>
<evidence type="ECO:0000313" key="3">
    <source>
        <dbReference type="Proteomes" id="UP000314011"/>
    </source>
</evidence>